<proteinExistence type="predicted"/>
<dbReference type="Pfam" id="PF03190">
    <property type="entry name" value="Thioredox_DsbH"/>
    <property type="match status" value="1"/>
</dbReference>
<dbReference type="InterPro" id="IPR004879">
    <property type="entry name" value="Ssp411-like_TRX"/>
</dbReference>
<accession>X1BXT2</accession>
<dbReference type="InterPro" id="IPR024705">
    <property type="entry name" value="Ssp411"/>
</dbReference>
<organism evidence="2">
    <name type="scientific">marine sediment metagenome</name>
    <dbReference type="NCBI Taxonomy" id="412755"/>
    <lineage>
        <taxon>unclassified sequences</taxon>
        <taxon>metagenomes</taxon>
        <taxon>ecological metagenomes</taxon>
    </lineage>
</organism>
<sequence length="75" mass="8480">MSITFGQGINFNVHSFEEAIKTAKAENKLIFVDAYTTWCGPCKWMSKNVFTEGKVGDYFNESFVNVKIDMEKGEG</sequence>
<dbReference type="EMBL" id="BART01022780">
    <property type="protein sequence ID" value="GAH00631.1"/>
    <property type="molecule type" value="Genomic_DNA"/>
</dbReference>
<gene>
    <name evidence="2" type="ORF">S01H4_41623</name>
</gene>
<protein>
    <recommendedName>
        <fullName evidence="1">Spermatogenesis-associated protein 20-like TRX domain-containing protein</fullName>
    </recommendedName>
</protein>
<evidence type="ECO:0000259" key="1">
    <source>
        <dbReference type="Pfam" id="PF03190"/>
    </source>
</evidence>
<reference evidence="2" key="1">
    <citation type="journal article" date="2014" name="Front. Microbiol.">
        <title>High frequency of phylogenetically diverse reductive dehalogenase-homologous genes in deep subseafloor sedimentary metagenomes.</title>
        <authorList>
            <person name="Kawai M."/>
            <person name="Futagami T."/>
            <person name="Toyoda A."/>
            <person name="Takaki Y."/>
            <person name="Nishi S."/>
            <person name="Hori S."/>
            <person name="Arai W."/>
            <person name="Tsubouchi T."/>
            <person name="Morono Y."/>
            <person name="Uchiyama I."/>
            <person name="Ito T."/>
            <person name="Fujiyama A."/>
            <person name="Inagaki F."/>
            <person name="Takami H."/>
        </authorList>
    </citation>
    <scope>NUCLEOTIDE SEQUENCE</scope>
    <source>
        <strain evidence="2">Expedition CK06-06</strain>
    </source>
</reference>
<feature type="domain" description="Spermatogenesis-associated protein 20-like TRX" evidence="1">
    <location>
        <begin position="17"/>
        <end position="72"/>
    </location>
</feature>
<comment type="caution">
    <text evidence="2">The sequence shown here is derived from an EMBL/GenBank/DDBJ whole genome shotgun (WGS) entry which is preliminary data.</text>
</comment>
<dbReference type="SUPFAM" id="SSF52833">
    <property type="entry name" value="Thioredoxin-like"/>
    <property type="match status" value="1"/>
</dbReference>
<dbReference type="Gene3D" id="3.40.30.10">
    <property type="entry name" value="Glutaredoxin"/>
    <property type="match status" value="1"/>
</dbReference>
<dbReference type="AlphaFoldDB" id="X1BXT2"/>
<evidence type="ECO:0000313" key="2">
    <source>
        <dbReference type="EMBL" id="GAH00631.1"/>
    </source>
</evidence>
<name>X1BXT2_9ZZZZ</name>
<dbReference type="PANTHER" id="PTHR42899:SF1">
    <property type="entry name" value="SPERMATOGENESIS-ASSOCIATED PROTEIN 20"/>
    <property type="match status" value="1"/>
</dbReference>
<feature type="non-terminal residue" evidence="2">
    <location>
        <position position="75"/>
    </location>
</feature>
<dbReference type="InterPro" id="IPR036249">
    <property type="entry name" value="Thioredoxin-like_sf"/>
</dbReference>
<dbReference type="PANTHER" id="PTHR42899">
    <property type="entry name" value="SPERMATOGENESIS-ASSOCIATED PROTEIN 20"/>
    <property type="match status" value="1"/>
</dbReference>